<keyword evidence="3" id="KW-1185">Reference proteome</keyword>
<feature type="transmembrane region" description="Helical" evidence="1">
    <location>
        <begin position="7"/>
        <end position="30"/>
    </location>
</feature>
<feature type="transmembrane region" description="Helical" evidence="1">
    <location>
        <begin position="42"/>
        <end position="62"/>
    </location>
</feature>
<dbReference type="GO" id="GO:0004190">
    <property type="term" value="F:aspartic-type endopeptidase activity"/>
    <property type="evidence" value="ECO:0007669"/>
    <property type="project" value="InterPro"/>
</dbReference>
<keyword evidence="2" id="KW-0645">Protease</keyword>
<dbReference type="Pfam" id="PF13975">
    <property type="entry name" value="gag-asp_proteas"/>
    <property type="match status" value="1"/>
</dbReference>
<dbReference type="EMBL" id="OBML01000004">
    <property type="protein sequence ID" value="SOC04447.1"/>
    <property type="molecule type" value="Genomic_DNA"/>
</dbReference>
<keyword evidence="1" id="KW-1133">Transmembrane helix</keyword>
<dbReference type="RefSeq" id="WP_067214559.1">
    <property type="nucleotide sequence ID" value="NZ_JAJGNR010000005.1"/>
</dbReference>
<gene>
    <name evidence="2" type="ORF">SAMN05421512_104386</name>
</gene>
<dbReference type="SUPFAM" id="SSF50630">
    <property type="entry name" value="Acid proteases"/>
    <property type="match status" value="1"/>
</dbReference>
<dbReference type="InterPro" id="IPR001969">
    <property type="entry name" value="Aspartic_peptidase_AS"/>
</dbReference>
<dbReference type="InterPro" id="IPR021109">
    <property type="entry name" value="Peptidase_aspartic_dom_sf"/>
</dbReference>
<evidence type="ECO:0000313" key="3">
    <source>
        <dbReference type="Proteomes" id="UP000219331"/>
    </source>
</evidence>
<name>A0A285SAU3_9HYPH</name>
<keyword evidence="2" id="KW-0378">Hydrolase</keyword>
<keyword evidence="1" id="KW-0812">Transmembrane</keyword>
<organism evidence="2 3">
    <name type="scientific">Stappia indica</name>
    <dbReference type="NCBI Taxonomy" id="538381"/>
    <lineage>
        <taxon>Bacteria</taxon>
        <taxon>Pseudomonadati</taxon>
        <taxon>Pseudomonadota</taxon>
        <taxon>Alphaproteobacteria</taxon>
        <taxon>Hyphomicrobiales</taxon>
        <taxon>Stappiaceae</taxon>
        <taxon>Stappia</taxon>
    </lineage>
</organism>
<dbReference type="GO" id="GO:0006508">
    <property type="term" value="P:proteolysis"/>
    <property type="evidence" value="ECO:0007669"/>
    <property type="project" value="UniProtKB-KW"/>
</dbReference>
<evidence type="ECO:0000256" key="1">
    <source>
        <dbReference type="SAM" id="Phobius"/>
    </source>
</evidence>
<evidence type="ECO:0000313" key="2">
    <source>
        <dbReference type="EMBL" id="SOC04447.1"/>
    </source>
</evidence>
<dbReference type="PROSITE" id="PS00141">
    <property type="entry name" value="ASP_PROTEASE"/>
    <property type="match status" value="1"/>
</dbReference>
<dbReference type="OrthoDB" id="7595324at2"/>
<dbReference type="InterPro" id="IPR034122">
    <property type="entry name" value="Retropepsin-like_bacterial"/>
</dbReference>
<dbReference type="InterPro" id="IPR011969">
    <property type="entry name" value="Clan_AA_Asp_peptidase_C"/>
</dbReference>
<dbReference type="AlphaFoldDB" id="A0A285SAU3"/>
<dbReference type="NCBIfam" id="TIGR02281">
    <property type="entry name" value="clan_AA_DTGA"/>
    <property type="match status" value="1"/>
</dbReference>
<proteinExistence type="predicted"/>
<dbReference type="Gene3D" id="2.40.70.10">
    <property type="entry name" value="Acid Proteases"/>
    <property type="match status" value="1"/>
</dbReference>
<dbReference type="STRING" id="538381.GCA_001696535_00007"/>
<protein>
    <submittedName>
        <fullName evidence="2">Aspartyl protease family protein</fullName>
    </submittedName>
</protein>
<feature type="transmembrane region" description="Helical" evidence="1">
    <location>
        <begin position="69"/>
        <end position="90"/>
    </location>
</feature>
<keyword evidence="1" id="KW-0472">Membrane</keyword>
<dbReference type="Proteomes" id="UP000219331">
    <property type="component" value="Unassembled WGS sequence"/>
</dbReference>
<reference evidence="2 3" key="1">
    <citation type="submission" date="2017-08" db="EMBL/GenBank/DDBJ databases">
        <authorList>
            <person name="de Groot N.N."/>
        </authorList>
    </citation>
    <scope>NUCLEOTIDE SEQUENCE [LARGE SCALE GENOMIC DNA]</scope>
    <source>
        <strain evidence="2 3">USBA 352</strain>
    </source>
</reference>
<sequence length="238" mass="25140">MFRGKTAGLVVLGILIAVIVTALAAYLFGFDMPGDAGGYSDTGPRVVALLALLVVIGGSMLASPRQVPALLRSLLIWGALGALLVTGYAWRDELEVVARRVVGTLVPGMAMTDPQTGTITIIRDGSSHYRIAAQVNGADVDFLFDTGASAVTLTDADARAAGLDPATLSYTVPVSTANGRTQVATVRLEQLRIGDFTLRDLRAFVARPGALETSLLGMSAMDRLRSWRVEGDRLILEP</sequence>
<dbReference type="CDD" id="cd05483">
    <property type="entry name" value="retropepsin_like_bacteria"/>
    <property type="match status" value="1"/>
</dbReference>
<accession>A0A285SAU3</accession>